<gene>
    <name evidence="1" type="ORF">CWATWH0402_3926</name>
</gene>
<reference evidence="1 2" key="1">
    <citation type="submission" date="2013-01" db="EMBL/GenBank/DDBJ databases">
        <authorList>
            <person name="Bench S."/>
        </authorList>
    </citation>
    <scope>NUCLEOTIDE SEQUENCE [LARGE SCALE GENOMIC DNA]</scope>
    <source>
        <strain evidence="1 2">WH 0402</strain>
    </source>
</reference>
<evidence type="ECO:0000313" key="2">
    <source>
        <dbReference type="Proteomes" id="UP000018130"/>
    </source>
</evidence>
<reference evidence="1 2" key="2">
    <citation type="submission" date="2013-09" db="EMBL/GenBank/DDBJ databases">
        <title>Whole genome comparison of six Crocosphaera watsonii strains with differing phenotypes.</title>
        <authorList>
            <person name="Bench S.R."/>
            <person name="Heller P."/>
            <person name="Frank I."/>
            <person name="Arciniega M."/>
            <person name="Shilova I.N."/>
            <person name="Zehr J.P."/>
        </authorList>
    </citation>
    <scope>NUCLEOTIDE SEQUENCE [LARGE SCALE GENOMIC DNA]</scope>
    <source>
        <strain evidence="1 2">WH 0402</strain>
    </source>
</reference>
<organism evidence="1 2">
    <name type="scientific">Crocosphaera watsonii WH 0402</name>
    <dbReference type="NCBI Taxonomy" id="1284629"/>
    <lineage>
        <taxon>Bacteria</taxon>
        <taxon>Bacillati</taxon>
        <taxon>Cyanobacteriota</taxon>
        <taxon>Cyanophyceae</taxon>
        <taxon>Oscillatoriophycideae</taxon>
        <taxon>Chroococcales</taxon>
        <taxon>Aphanothecaceae</taxon>
        <taxon>Crocosphaera</taxon>
    </lineage>
</organism>
<dbReference type="EMBL" id="CAQN01000401">
    <property type="protein sequence ID" value="CCQ66304.1"/>
    <property type="molecule type" value="Genomic_DNA"/>
</dbReference>
<dbReference type="Proteomes" id="UP000018130">
    <property type="component" value="Unassembled WGS sequence"/>
</dbReference>
<name>T2JMQ1_CROWT</name>
<accession>T2JMQ1</accession>
<dbReference type="AlphaFoldDB" id="T2JMQ1"/>
<evidence type="ECO:0000313" key="1">
    <source>
        <dbReference type="EMBL" id="CCQ66304.1"/>
    </source>
</evidence>
<protein>
    <submittedName>
        <fullName evidence="1">Tn554, transposase B</fullName>
    </submittedName>
</protein>
<comment type="caution">
    <text evidence="1">The sequence shown here is derived from an EMBL/GenBank/DDBJ whole genome shotgun (WGS) entry which is preliminary data.</text>
</comment>
<proteinExistence type="predicted"/>
<sequence>MEAARLYADHKSSRTTFQHYAPPTREQIAEVDLPFQELLMNPDNKFLPWQSLPESLLQNPKAHELDLEIAPRLVVYGHCALDPKTPCPVNLYPKCYGCSSFRPSTGKLPLYERQYQGEQQRLTDAEKAGAELASEEAQATIEAMDKWLPELRRLADG</sequence>